<feature type="compositionally biased region" description="Basic and acidic residues" evidence="1">
    <location>
        <begin position="1017"/>
        <end position="1026"/>
    </location>
</feature>
<feature type="compositionally biased region" description="Basic and acidic residues" evidence="1">
    <location>
        <begin position="371"/>
        <end position="387"/>
    </location>
</feature>
<feature type="compositionally biased region" description="Basic and acidic residues" evidence="1">
    <location>
        <begin position="455"/>
        <end position="464"/>
    </location>
</feature>
<name>A0A409WPW0_PSICY</name>
<feature type="compositionally biased region" description="Polar residues" evidence="1">
    <location>
        <begin position="1171"/>
        <end position="1198"/>
    </location>
</feature>
<dbReference type="PROSITE" id="PS51293">
    <property type="entry name" value="SANT"/>
    <property type="match status" value="2"/>
</dbReference>
<feature type="compositionally biased region" description="Polar residues" evidence="1">
    <location>
        <begin position="357"/>
        <end position="369"/>
    </location>
</feature>
<evidence type="ECO:0000256" key="1">
    <source>
        <dbReference type="SAM" id="MobiDB-lite"/>
    </source>
</evidence>
<dbReference type="InterPro" id="IPR051571">
    <property type="entry name" value="N-CoR_corepressor"/>
</dbReference>
<dbReference type="GO" id="GO:0000785">
    <property type="term" value="C:chromatin"/>
    <property type="evidence" value="ECO:0007669"/>
    <property type="project" value="TreeGrafter"/>
</dbReference>
<feature type="compositionally biased region" description="Low complexity" evidence="1">
    <location>
        <begin position="1288"/>
        <end position="1298"/>
    </location>
</feature>
<dbReference type="InterPro" id="IPR009057">
    <property type="entry name" value="Homeodomain-like_sf"/>
</dbReference>
<dbReference type="Gene3D" id="1.10.10.60">
    <property type="entry name" value="Homeodomain-like"/>
    <property type="match status" value="1"/>
</dbReference>
<feature type="compositionally biased region" description="Basic and acidic residues" evidence="1">
    <location>
        <begin position="212"/>
        <end position="233"/>
    </location>
</feature>
<dbReference type="Proteomes" id="UP000283269">
    <property type="component" value="Unassembled WGS sequence"/>
</dbReference>
<keyword evidence="4" id="KW-1185">Reference proteome</keyword>
<dbReference type="InterPro" id="IPR017884">
    <property type="entry name" value="SANT_dom"/>
</dbReference>
<evidence type="ECO:0000313" key="4">
    <source>
        <dbReference type="Proteomes" id="UP000283269"/>
    </source>
</evidence>
<reference evidence="3 4" key="1">
    <citation type="journal article" date="2018" name="Evol. Lett.">
        <title>Horizontal gene cluster transfer increased hallucinogenic mushroom diversity.</title>
        <authorList>
            <person name="Reynolds H.T."/>
            <person name="Vijayakumar V."/>
            <person name="Gluck-Thaler E."/>
            <person name="Korotkin H.B."/>
            <person name="Matheny P.B."/>
            <person name="Slot J.C."/>
        </authorList>
    </citation>
    <scope>NUCLEOTIDE SEQUENCE [LARGE SCALE GENOMIC DNA]</scope>
    <source>
        <strain evidence="3 4">2631</strain>
    </source>
</reference>
<dbReference type="EMBL" id="NHYD01003321">
    <property type="protein sequence ID" value="PPQ80548.1"/>
    <property type="molecule type" value="Genomic_DNA"/>
</dbReference>
<dbReference type="GO" id="GO:0006357">
    <property type="term" value="P:regulation of transcription by RNA polymerase II"/>
    <property type="evidence" value="ECO:0007669"/>
    <property type="project" value="TreeGrafter"/>
</dbReference>
<dbReference type="OrthoDB" id="10258692at2759"/>
<feature type="compositionally biased region" description="Pro residues" evidence="1">
    <location>
        <begin position="1414"/>
        <end position="1428"/>
    </location>
</feature>
<feature type="domain" description="SANT" evidence="2">
    <location>
        <begin position="1077"/>
        <end position="1128"/>
    </location>
</feature>
<dbReference type="PANTHER" id="PTHR13992:SF39">
    <property type="entry name" value="SMRTER, ISOFORM G"/>
    <property type="match status" value="1"/>
</dbReference>
<dbReference type="InterPro" id="IPR001005">
    <property type="entry name" value="SANT/Myb"/>
</dbReference>
<feature type="region of interest" description="Disordered" evidence="1">
    <location>
        <begin position="886"/>
        <end position="1087"/>
    </location>
</feature>
<feature type="compositionally biased region" description="Pro residues" evidence="1">
    <location>
        <begin position="497"/>
        <end position="508"/>
    </location>
</feature>
<dbReference type="STRING" id="93625.A0A409WPW0"/>
<feature type="domain" description="SANT" evidence="2">
    <location>
        <begin position="786"/>
        <end position="837"/>
    </location>
</feature>
<feature type="compositionally biased region" description="Basic residues" evidence="1">
    <location>
        <begin position="1027"/>
        <end position="1037"/>
    </location>
</feature>
<feature type="compositionally biased region" description="Low complexity" evidence="1">
    <location>
        <begin position="941"/>
        <end position="981"/>
    </location>
</feature>
<organism evidence="3 4">
    <name type="scientific">Psilocybe cyanescens</name>
    <dbReference type="NCBI Taxonomy" id="93625"/>
    <lineage>
        <taxon>Eukaryota</taxon>
        <taxon>Fungi</taxon>
        <taxon>Dikarya</taxon>
        <taxon>Basidiomycota</taxon>
        <taxon>Agaricomycotina</taxon>
        <taxon>Agaricomycetes</taxon>
        <taxon>Agaricomycetidae</taxon>
        <taxon>Agaricales</taxon>
        <taxon>Agaricineae</taxon>
        <taxon>Strophariaceae</taxon>
        <taxon>Psilocybe</taxon>
    </lineage>
</organism>
<feature type="compositionally biased region" description="Low complexity" evidence="1">
    <location>
        <begin position="388"/>
        <end position="412"/>
    </location>
</feature>
<feature type="region of interest" description="Disordered" evidence="1">
    <location>
        <begin position="156"/>
        <end position="508"/>
    </location>
</feature>
<feature type="region of interest" description="Disordered" evidence="1">
    <location>
        <begin position="1375"/>
        <end position="1445"/>
    </location>
</feature>
<feature type="compositionally biased region" description="Polar residues" evidence="1">
    <location>
        <begin position="328"/>
        <end position="338"/>
    </location>
</feature>
<feature type="compositionally biased region" description="Pro residues" evidence="1">
    <location>
        <begin position="982"/>
        <end position="1011"/>
    </location>
</feature>
<feature type="region of interest" description="Disordered" evidence="1">
    <location>
        <begin position="1171"/>
        <end position="1358"/>
    </location>
</feature>
<feature type="compositionally biased region" description="Basic and acidic residues" evidence="1">
    <location>
        <begin position="181"/>
        <end position="203"/>
    </location>
</feature>
<proteinExistence type="predicted"/>
<feature type="compositionally biased region" description="Polar residues" evidence="1">
    <location>
        <begin position="417"/>
        <end position="435"/>
    </location>
</feature>
<feature type="region of interest" description="Disordered" evidence="1">
    <location>
        <begin position="1"/>
        <end position="86"/>
    </location>
</feature>
<dbReference type="PANTHER" id="PTHR13992">
    <property type="entry name" value="NUCLEAR RECEPTOR CO-REPRESSOR RELATED NCOR"/>
    <property type="match status" value="1"/>
</dbReference>
<protein>
    <recommendedName>
        <fullName evidence="2">SANT domain-containing protein</fullName>
    </recommendedName>
</protein>
<dbReference type="Pfam" id="PF00249">
    <property type="entry name" value="Myb_DNA-binding"/>
    <property type="match status" value="2"/>
</dbReference>
<sequence>MSTGGYDVPHNSPGFSRFSPRRLSGPMQASYNQRLPNLVSRRRTPSPPMGLARRPYDSYVPLRSDVPFRDSMPNVYRPNNYRSGEYSASNYYSRSPSPDAYGHANSSRMSEPEVWDRGSGWRPAPETHNMWAERKIIPASPTNVPGRALRDESTRLFEPSESWKQTHDRPSRIHPSPPADRYFDHRNRASMDVSPERPLRNERNPPFIPGGDRYRPVSNKRESFPPGRSDYDSYRPQYENWTPPFRREPISPAGSHQRRSSGSVHARTSDRYDSPLSSRAVSRKASPSPPSVVSPTPPHLNRIPLDFNNEPWSHPPPPARSEVPTRAPSRSSIASTQVSDRKSPPAPVVPAPVIVAQTSSAPDNSSNRQLPVDEKSSGKQAEPKPDPSSKSPKNGIPEPSRAPSAAEAVSVPKPMSPTMQKPATNVPTLSQSNDVTAIKPSLSITHSPRQSPPKLPEKIVERDSVTPAKSLSNGASAPVPVLPPPPVETPPSVVSSPPRPVISEPPPTPAVDFPEIKQPQPSYIPSPVLSPLISPVDIHIPSPTHSPILSEPPPIDEPPSPPIIQRSIPRPDEIPPISEAKTTQEALRIIVMTRLLLDRQTKEERVAPVLAANLAIANPPEAHPIATPDTLLDWANSGQVHQDRLKSFVVTRPRLRQYFDKRNSMVEDKIARLREEYVTLQESWVAHCNALNEQQKTLASEHENQHGGRTTRRSTAITDAVRSDFEMEQIIASLGVDEATDPNHLSMRNIAKIPDMISVTQGQVDYLFDDTSHLVENPSEYYAPHTGIHDWTDAEKQIFLDKFAAHPKQFGIIADYIPNKTAAQCVDFYYLHKKQTIDFRKVVSLFAPNKRKRRGMGKKKGNGLLVDIAKHDMEVNRGHVAAAVAAASPSVSTRAPRGRKPAAQPTEGRKSTRRSAVQFEDTPTSTPTPEPDARPRRRRGANATSSTSASAPTSAIASNVSSIPVPTPASTAAPTPRSVTPIPAPPVTVTPPPPPLPSPVIVPEPPRPPVPVIAETPPEREIDTRPAKRVKRTRKIKSAATVSDDLSSPGPEADKELPPNGTDAADFNARAKKDKNGAPNQWSEEDKNQFLSLLSQYGDDFKRIAASMPNKTTIQVSNFYKTNAVALDLQKVAARAPKRSPTPEHHEVWKELPQYPGSGVIHHVTTMKPGSSSVLMSVTPPMSSLSGDPNRSNAQHGSAYSRDSGGTRPGSPPRPHPKNPYPPMTSSQYSDALRPTYSPPTGNAPYPYPTDHRVYMSSRPPDSTFHRPSGPSSPTLQSRPQFAPSYPPSSSSSSAPVSNNRPGYAPPPSVGPNAPSIIHSPTGMSPPKPLPVQPMQSYPAHQSDPAHRPPYLSYPQPSHAANGYWAPAPFYNADGTPYVHGRGGMPGPSDGARRDHPYAIYTAGVGGPPASGSRPPPPGYTMPPPGPPSAGGSRPAYYYPGWTSG</sequence>
<dbReference type="GO" id="GO:0032991">
    <property type="term" value="C:protein-containing complex"/>
    <property type="evidence" value="ECO:0007669"/>
    <property type="project" value="UniProtKB-ARBA"/>
</dbReference>
<gene>
    <name evidence="3" type="ORF">CVT25_001582</name>
</gene>
<comment type="caution">
    <text evidence="3">The sequence shown here is derived from an EMBL/GenBank/DDBJ whole genome shotgun (WGS) entry which is preliminary data.</text>
</comment>
<feature type="compositionally biased region" description="Low complexity" evidence="1">
    <location>
        <begin position="277"/>
        <end position="286"/>
    </location>
</feature>
<evidence type="ECO:0000313" key="3">
    <source>
        <dbReference type="EMBL" id="PPQ80548.1"/>
    </source>
</evidence>
<dbReference type="SUPFAM" id="SSF46689">
    <property type="entry name" value="Homeodomain-like"/>
    <property type="match status" value="2"/>
</dbReference>
<dbReference type="InParanoid" id="A0A409WPW0"/>
<dbReference type="GO" id="GO:0005654">
    <property type="term" value="C:nucleoplasm"/>
    <property type="evidence" value="ECO:0007669"/>
    <property type="project" value="UniProtKB-ARBA"/>
</dbReference>
<dbReference type="SMART" id="SM00717">
    <property type="entry name" value="SANT"/>
    <property type="match status" value="2"/>
</dbReference>
<evidence type="ECO:0000259" key="2">
    <source>
        <dbReference type="PROSITE" id="PS51293"/>
    </source>
</evidence>
<feature type="compositionally biased region" description="Polar residues" evidence="1">
    <location>
        <begin position="1270"/>
        <end position="1280"/>
    </location>
</feature>
<accession>A0A409WPW0</accession>
<dbReference type="Gene3D" id="1.20.58.1880">
    <property type="match status" value="1"/>
</dbReference>
<feature type="compositionally biased region" description="Pro residues" evidence="1">
    <location>
        <begin position="480"/>
        <end position="489"/>
    </location>
</feature>
<feature type="compositionally biased region" description="Pro residues" evidence="1">
    <location>
        <begin position="1210"/>
        <end position="1223"/>
    </location>
</feature>
<dbReference type="CDD" id="cd00167">
    <property type="entry name" value="SANT"/>
    <property type="match status" value="2"/>
</dbReference>
<feature type="compositionally biased region" description="Pro residues" evidence="1">
    <location>
        <begin position="287"/>
        <end position="298"/>
    </location>
</feature>